<proteinExistence type="predicted"/>
<dbReference type="InterPro" id="IPR013783">
    <property type="entry name" value="Ig-like_fold"/>
</dbReference>
<sequence length="866" mass="91450">MSKGTLLDVISIAAMLAPIPGLQQAAWYYRGAVLLARIAVAYSYSQRHMFRSGALEAQASGATLNVISNEAPVPVIYGQARVGLVLADVQQDAAEVKTISVVGALCLGSDGGAGIDSVTAVYFDDVLAIDGPTATAAATNNTNVQSPWKVGTTYGTDLWVQYGLHLGADAQTHDTELASRFANWTATDDGRGIAYIALLMYYNEVVWTTGRPNITALVKGQKVYDPRDTNTVWSDNPALVIRDFLASVKYGMGIPTAQINDASITAAANYCDVLVDIPGATTQKRYTCNGIVNPADSPATNLQRLLSSCRGEVVRIGSEYHLKIRQVTTAETFKLTEDNIVGDFEFFRGGISEAPNRITATFVDPAQNYQANDVTWPTAGAANAYLTEDNSFSSHTFIELPYTNDLYMAQQIAQVLLKEGRQDLGVALSATREALKLAYGDVVKVTHPTPGWTEKQFFVLAIGVLPDGNVRLVLREYDATAYSLDALDASVAAPNTNLPDPTACVAPTNLVLTSDGTTAVTLQDATVVPRIKVAWTASTDAFLARYEIRRKVTAEADSTYQIVASPSVSDVQSFVADVVNGTEYSIGVRAVNAIGVRSSWVTDTVTITTSQAAAIATVTAYLDGTAFKIRRVGGTAGSMSYFAKATEPSLAEVQGGTDTTDATVTAYTFSAPGLMWVGVLLYTDASSSVNESGLLTFPLTYQAVTAGVLGESSGGTSESTYAKGDVLYASAADTLSKLAVGAANTVLQVATDVPSWKSSLTGLTGHAVYDNGSKNADFNLDAANGNIQRVTLAASVTITLTNFVAGSPVMCIIEYGGAYTPTITSADYGTITPAFSADAGKSDWVHIVLVSNIYFTSVSTGHANPT</sequence>
<dbReference type="Pfam" id="PF13550">
    <property type="entry name" value="Phage-tail_3"/>
    <property type="match status" value="1"/>
</dbReference>
<dbReference type="InterPro" id="IPR036116">
    <property type="entry name" value="FN3_sf"/>
</dbReference>
<evidence type="ECO:0000313" key="3">
    <source>
        <dbReference type="EMBL" id="QJA91727.1"/>
    </source>
</evidence>
<dbReference type="AlphaFoldDB" id="A0A6H1ZYF5"/>
<organism evidence="2">
    <name type="scientific">viral metagenome</name>
    <dbReference type="NCBI Taxonomy" id="1070528"/>
    <lineage>
        <taxon>unclassified sequences</taxon>
        <taxon>metagenomes</taxon>
        <taxon>organismal metagenomes</taxon>
    </lineage>
</organism>
<dbReference type="PROSITE" id="PS50853">
    <property type="entry name" value="FN3"/>
    <property type="match status" value="1"/>
</dbReference>
<protein>
    <submittedName>
        <fullName evidence="2">Putative tail protein</fullName>
    </submittedName>
</protein>
<name>A0A6H1ZYF5_9ZZZZ</name>
<evidence type="ECO:0000259" key="1">
    <source>
        <dbReference type="PROSITE" id="PS50853"/>
    </source>
</evidence>
<dbReference type="InterPro" id="IPR032876">
    <property type="entry name" value="J_dom"/>
</dbReference>
<dbReference type="EMBL" id="MT144345">
    <property type="protein sequence ID" value="QJA52509.1"/>
    <property type="molecule type" value="Genomic_DNA"/>
</dbReference>
<reference evidence="2" key="1">
    <citation type="submission" date="2020-03" db="EMBL/GenBank/DDBJ databases">
        <title>The deep terrestrial virosphere.</title>
        <authorList>
            <person name="Holmfeldt K."/>
            <person name="Nilsson E."/>
            <person name="Simone D."/>
            <person name="Lopez-Fernandez M."/>
            <person name="Wu X."/>
            <person name="de Brujin I."/>
            <person name="Lundin D."/>
            <person name="Andersson A."/>
            <person name="Bertilsson S."/>
            <person name="Dopson M."/>
        </authorList>
    </citation>
    <scope>NUCLEOTIDE SEQUENCE</scope>
    <source>
        <strain evidence="3">MM415B03268</strain>
        <strain evidence="2">TM448A02764</strain>
    </source>
</reference>
<dbReference type="Gene3D" id="2.60.40.10">
    <property type="entry name" value="Immunoglobulins"/>
    <property type="match status" value="1"/>
</dbReference>
<dbReference type="EMBL" id="MT143009">
    <property type="protein sequence ID" value="QJA91727.1"/>
    <property type="molecule type" value="Genomic_DNA"/>
</dbReference>
<dbReference type="SUPFAM" id="SSF49265">
    <property type="entry name" value="Fibronectin type III"/>
    <property type="match status" value="1"/>
</dbReference>
<gene>
    <name evidence="3" type="ORF">MM415B03268_0006</name>
    <name evidence="2" type="ORF">TM448A02764_0009</name>
</gene>
<feature type="domain" description="Fibronectin type-III" evidence="1">
    <location>
        <begin position="506"/>
        <end position="612"/>
    </location>
</feature>
<accession>A0A6H1ZYF5</accession>
<dbReference type="InterPro" id="IPR003961">
    <property type="entry name" value="FN3_dom"/>
</dbReference>
<dbReference type="CDD" id="cd00063">
    <property type="entry name" value="FN3"/>
    <property type="match status" value="1"/>
</dbReference>
<evidence type="ECO:0000313" key="2">
    <source>
        <dbReference type="EMBL" id="QJA52509.1"/>
    </source>
</evidence>